<sequence length="73" mass="8324">MYGNQGKYFGICTSYHHSKGCSCQACPSCPEKGRYMFCSKGKIPGHEKRAVCLCRECEIYRKFRFEGDCFCTG</sequence>
<organism evidence="1 2">
    <name type="scientific">Methanolobus halotolerans</name>
    <dbReference type="NCBI Taxonomy" id="2052935"/>
    <lineage>
        <taxon>Archaea</taxon>
        <taxon>Methanobacteriati</taxon>
        <taxon>Methanobacteriota</taxon>
        <taxon>Stenosarchaea group</taxon>
        <taxon>Methanomicrobia</taxon>
        <taxon>Methanosarcinales</taxon>
        <taxon>Methanosarcinaceae</taxon>
        <taxon>Methanolobus</taxon>
    </lineage>
</organism>
<proteinExistence type="predicted"/>
<accession>A0A4E0QYA0</accession>
<name>A0A4E0QYA0_9EURY</name>
<evidence type="ECO:0000313" key="1">
    <source>
        <dbReference type="EMBL" id="TGC08510.1"/>
    </source>
</evidence>
<dbReference type="AlphaFoldDB" id="A0A4E0QYA0"/>
<dbReference type="EMBL" id="PGGK01000009">
    <property type="protein sequence ID" value="TGC08510.1"/>
    <property type="molecule type" value="Genomic_DNA"/>
</dbReference>
<evidence type="ECO:0008006" key="3">
    <source>
        <dbReference type="Google" id="ProtNLM"/>
    </source>
</evidence>
<gene>
    <name evidence="1" type="ORF">CUN85_09350</name>
</gene>
<dbReference type="OrthoDB" id="144444at2157"/>
<protein>
    <recommendedName>
        <fullName evidence="3">DUF2769 domain-containing protein</fullName>
    </recommendedName>
</protein>
<reference evidence="1 2" key="1">
    <citation type="submission" date="2017-11" db="EMBL/GenBank/DDBJ databases">
        <title>Isolation and Characterization of Methanogenic Archaea from Saline Meromictic Lake at Siberia.</title>
        <authorList>
            <person name="Shen Y."/>
            <person name="Huang H.-H."/>
            <person name="Lai M.-C."/>
            <person name="Chen S.-C."/>
        </authorList>
    </citation>
    <scope>NUCLEOTIDE SEQUENCE [LARGE SCALE GENOMIC DNA]</scope>
    <source>
        <strain evidence="1 2">SY-01</strain>
    </source>
</reference>
<comment type="caution">
    <text evidence="1">The sequence shown here is derived from an EMBL/GenBank/DDBJ whole genome shotgun (WGS) entry which is preliminary data.</text>
</comment>
<dbReference type="Proteomes" id="UP000297295">
    <property type="component" value="Unassembled WGS sequence"/>
</dbReference>
<dbReference type="Pfam" id="PF10967">
    <property type="entry name" value="DUF2769"/>
    <property type="match status" value="1"/>
</dbReference>
<keyword evidence="2" id="KW-1185">Reference proteome</keyword>
<evidence type="ECO:0000313" key="2">
    <source>
        <dbReference type="Proteomes" id="UP000297295"/>
    </source>
</evidence>
<dbReference type="InterPro" id="IPR020075">
    <property type="entry name" value="Uncharacterised_AF2234"/>
</dbReference>